<dbReference type="Pfam" id="PF20256">
    <property type="entry name" value="MoCoBD_2"/>
    <property type="match status" value="1"/>
</dbReference>
<dbReference type="InterPro" id="IPR052516">
    <property type="entry name" value="N-heterocyclic_Hydroxylase"/>
</dbReference>
<proteinExistence type="predicted"/>
<protein>
    <submittedName>
        <fullName evidence="3">Caffeine dehydrogenase subunit alpha</fullName>
        <ecNumber evidence="3">1.17.5.2</ecNumber>
    </submittedName>
</protein>
<keyword evidence="3" id="KW-0560">Oxidoreductase</keyword>
<dbReference type="InterPro" id="IPR000674">
    <property type="entry name" value="Ald_Oxase/Xan_DH_a/b"/>
</dbReference>
<dbReference type="PANTHER" id="PTHR47495">
    <property type="entry name" value="ALDEHYDE DEHYDROGENASE"/>
    <property type="match status" value="1"/>
</dbReference>
<evidence type="ECO:0000259" key="2">
    <source>
        <dbReference type="SMART" id="SM01008"/>
    </source>
</evidence>
<dbReference type="Gene3D" id="3.90.1170.50">
    <property type="entry name" value="Aldehyde oxidase/xanthine dehydrogenase, a/b hammerhead"/>
    <property type="match status" value="1"/>
</dbReference>
<name>A0A518BS48_9BACT</name>
<organism evidence="3 4">
    <name type="scientific">Engelhardtia mirabilis</name>
    <dbReference type="NCBI Taxonomy" id="2528011"/>
    <lineage>
        <taxon>Bacteria</taxon>
        <taxon>Pseudomonadati</taxon>
        <taxon>Planctomycetota</taxon>
        <taxon>Planctomycetia</taxon>
        <taxon>Planctomycetia incertae sedis</taxon>
        <taxon>Engelhardtia</taxon>
    </lineage>
</organism>
<accession>A0A518BS48</accession>
<dbReference type="InterPro" id="IPR046867">
    <property type="entry name" value="AldOxase/xan_DH_MoCoBD2"/>
</dbReference>
<dbReference type="SUPFAM" id="SSF56003">
    <property type="entry name" value="Molybdenum cofactor-binding domain"/>
    <property type="match status" value="1"/>
</dbReference>
<reference evidence="3 4" key="1">
    <citation type="submission" date="2019-02" db="EMBL/GenBank/DDBJ databases">
        <title>Deep-cultivation of Planctomycetes and their phenomic and genomic characterization uncovers novel biology.</title>
        <authorList>
            <person name="Wiegand S."/>
            <person name="Jogler M."/>
            <person name="Boedeker C."/>
            <person name="Pinto D."/>
            <person name="Vollmers J."/>
            <person name="Rivas-Marin E."/>
            <person name="Kohn T."/>
            <person name="Peeters S.H."/>
            <person name="Heuer A."/>
            <person name="Rast P."/>
            <person name="Oberbeckmann S."/>
            <person name="Bunk B."/>
            <person name="Jeske O."/>
            <person name="Meyerdierks A."/>
            <person name="Storesund J.E."/>
            <person name="Kallscheuer N."/>
            <person name="Luecker S."/>
            <person name="Lage O.M."/>
            <person name="Pohl T."/>
            <person name="Merkel B.J."/>
            <person name="Hornburger P."/>
            <person name="Mueller R.-W."/>
            <person name="Bruemmer F."/>
            <person name="Labrenz M."/>
            <person name="Spormann A.M."/>
            <person name="Op den Camp H."/>
            <person name="Overmann J."/>
            <person name="Amann R."/>
            <person name="Jetten M.S.M."/>
            <person name="Mascher T."/>
            <person name="Medema M.H."/>
            <person name="Devos D.P."/>
            <person name="Kaster A.-K."/>
            <person name="Ovreas L."/>
            <person name="Rohde M."/>
            <person name="Galperin M.Y."/>
            <person name="Jogler C."/>
        </authorList>
    </citation>
    <scope>NUCLEOTIDE SEQUENCE [LARGE SCALE GENOMIC DNA]</scope>
    <source>
        <strain evidence="3 4">Pla133</strain>
    </source>
</reference>
<dbReference type="PANTHER" id="PTHR47495:SF1">
    <property type="entry name" value="BLL3820 PROTEIN"/>
    <property type="match status" value="1"/>
</dbReference>
<feature type="domain" description="Aldehyde oxidase/xanthine dehydrogenase a/b hammerhead" evidence="2">
    <location>
        <begin position="30"/>
        <end position="121"/>
    </location>
</feature>
<dbReference type="EC" id="1.17.5.2" evidence="3"/>
<dbReference type="RefSeq" id="WP_145070033.1">
    <property type="nucleotide sequence ID" value="NZ_CP036287.1"/>
</dbReference>
<evidence type="ECO:0000313" key="4">
    <source>
        <dbReference type="Proteomes" id="UP000316921"/>
    </source>
</evidence>
<dbReference type="GO" id="GO:0034875">
    <property type="term" value="F:caffeine oxidase activity"/>
    <property type="evidence" value="ECO:0007669"/>
    <property type="project" value="UniProtKB-EC"/>
</dbReference>
<feature type="region of interest" description="Disordered" evidence="1">
    <location>
        <begin position="126"/>
        <end position="153"/>
    </location>
</feature>
<dbReference type="SUPFAM" id="SSF54665">
    <property type="entry name" value="CO dehydrogenase molybdoprotein N-domain-like"/>
    <property type="match status" value="1"/>
</dbReference>
<dbReference type="InterPro" id="IPR008274">
    <property type="entry name" value="AldOxase/xan_DH_MoCoBD1"/>
</dbReference>
<keyword evidence="4" id="KW-1185">Reference proteome</keyword>
<dbReference type="Proteomes" id="UP000316921">
    <property type="component" value="Chromosome"/>
</dbReference>
<dbReference type="InterPro" id="IPR036856">
    <property type="entry name" value="Ald_Oxase/Xan_DH_a/b_sf"/>
</dbReference>
<dbReference type="Gene3D" id="3.30.365.10">
    <property type="entry name" value="Aldehyde oxidase/xanthine dehydrogenase, molybdopterin binding domain"/>
    <property type="match status" value="4"/>
</dbReference>
<dbReference type="InterPro" id="IPR037165">
    <property type="entry name" value="AldOxase/xan_DH_Mopterin-bd_sf"/>
</dbReference>
<evidence type="ECO:0000313" key="3">
    <source>
        <dbReference type="EMBL" id="QDU69796.1"/>
    </source>
</evidence>
<dbReference type="Pfam" id="PF02738">
    <property type="entry name" value="MoCoBD_1"/>
    <property type="match status" value="1"/>
</dbReference>
<gene>
    <name evidence="3" type="primary">cdhA</name>
    <name evidence="3" type="ORF">Pla133_49180</name>
</gene>
<evidence type="ECO:0000256" key="1">
    <source>
        <dbReference type="SAM" id="MobiDB-lite"/>
    </source>
</evidence>
<dbReference type="EMBL" id="CP036287">
    <property type="protein sequence ID" value="QDU69796.1"/>
    <property type="molecule type" value="Genomic_DNA"/>
</dbReference>
<dbReference type="AlphaFoldDB" id="A0A518BS48"/>
<sequence>MSPTPKWKPRGEMTLLNTGYARLDGPDKVTGRAVYSHDVRLPRQVYARLVLHSYPRAELTSLDLEPARRIPGVVLVEAQKAAGDELVYLGDDSIVAYVAAETPEAAKDAARAVRAAFRDHYPPMVTREQSLSPGAPSITGRGNTSGARDRGDEAAVDSALEGAAVVVEQVYELPIQHHVCLETHGHVVDYDGESATCYASTQAVSGSVDEFARNLGLPADKVRVLTPVMGGGFGAKFGIGLEGAICCLIAKKLLRPVHLMLDRPQEFQMAGNRSGTWVRMRGGIDAQGRLVGQFAEVDRLGGTGGGAFPLMPYIYACETNAARTRSVHTALDSNRAMRAPGHPQASFAQESFLDELAYAAGLDPVEVRKVNVESDVYRRHLDVVADAIGWDAHPNRTAPGEAGADGWAEGIGFGLATWRAGGRPGCEVEVRITPDGAVTSSCAVQDLGTGSRTLVAAIIAEELGLPLSAVTARIGDSDLPPSVGSGGSVTTGALAPALKVAAHRAREALEQRLVPVLGAEVGDYEWVRGRVRVAGEGDMTMSFGEVCALLGNQPLSVRGEYDGSLDADGSLHGAQAARVRVDTLTGRVEVLDMVATHDQGIPLNRLALTSQINGGMIQALSYGLLEERVLDAEMGWLLSDNLESYKIAGPKEMPRLRVILDEDDGRNLATGMAEAPVIPGHSAIANAIFNACGARLRSLPFTPDRVLAALAERA</sequence>
<dbReference type="SMART" id="SM01008">
    <property type="entry name" value="Ald_Xan_dh_C"/>
    <property type="match status" value="1"/>
</dbReference>
<dbReference type="KEGG" id="pbap:Pla133_49180"/>